<accession>W9S3F3</accession>
<dbReference type="STRING" id="981085.W9S3F3"/>
<reference evidence="3" key="1">
    <citation type="submission" date="2013-01" db="EMBL/GenBank/DDBJ databases">
        <title>Draft Genome Sequence of a Mulberry Tree, Morus notabilis C.K. Schneid.</title>
        <authorList>
            <person name="He N."/>
            <person name="Zhao S."/>
        </authorList>
    </citation>
    <scope>NUCLEOTIDE SEQUENCE</scope>
</reference>
<dbReference type="Proteomes" id="UP000030645">
    <property type="component" value="Unassembled WGS sequence"/>
</dbReference>
<evidence type="ECO:0000313" key="3">
    <source>
        <dbReference type="Proteomes" id="UP000030645"/>
    </source>
</evidence>
<gene>
    <name evidence="2" type="ORF">L484_017310</name>
</gene>
<dbReference type="EMBL" id="KE345571">
    <property type="protein sequence ID" value="EXC06844.1"/>
    <property type="molecule type" value="Genomic_DNA"/>
</dbReference>
<feature type="region of interest" description="Disordered" evidence="1">
    <location>
        <begin position="1"/>
        <end position="36"/>
    </location>
</feature>
<evidence type="ECO:0000256" key="1">
    <source>
        <dbReference type="SAM" id="MobiDB-lite"/>
    </source>
</evidence>
<organism evidence="2 3">
    <name type="scientific">Morus notabilis</name>
    <dbReference type="NCBI Taxonomy" id="981085"/>
    <lineage>
        <taxon>Eukaryota</taxon>
        <taxon>Viridiplantae</taxon>
        <taxon>Streptophyta</taxon>
        <taxon>Embryophyta</taxon>
        <taxon>Tracheophyta</taxon>
        <taxon>Spermatophyta</taxon>
        <taxon>Magnoliopsida</taxon>
        <taxon>eudicotyledons</taxon>
        <taxon>Gunneridae</taxon>
        <taxon>Pentapetalae</taxon>
        <taxon>rosids</taxon>
        <taxon>fabids</taxon>
        <taxon>Rosales</taxon>
        <taxon>Moraceae</taxon>
        <taxon>Moreae</taxon>
        <taxon>Morus</taxon>
    </lineage>
</organism>
<proteinExistence type="predicted"/>
<dbReference type="AlphaFoldDB" id="W9S3F3"/>
<evidence type="ECO:0000313" key="2">
    <source>
        <dbReference type="EMBL" id="EXC06844.1"/>
    </source>
</evidence>
<name>W9S3F3_9ROSA</name>
<keyword evidence="3" id="KW-1185">Reference proteome</keyword>
<protein>
    <submittedName>
        <fullName evidence="2">Uncharacterized protein</fullName>
    </submittedName>
</protein>
<sequence>MLQSPNLEEAGKAYDPGSNSKPASTRKAALAVTGEKGEVEAEGLACYGNSKPNCNSNEEGNEGFKTSLKYLKPIGSYKVSDLFNNDGNWNESKVCALFSVEEVAAVLAIPLTTQSIPDRWIWRATSKRDFSVKTTYWLECSDRIQGSLYETQTLPQSTEFLFFTSSALEVIWKAKNNLVFQGLEVDPLHSFRQVQKQFQENHHLLTLPVIHSEASKEWQAPPPGWIKVNVDCSVHHSTSVVAAVGRDSNRNLVMAATSLIKTKDPLVAEWRLFASPFRLPPNQPSQQYPLKVIVLLLSRVLLAPLLIVLGLSETLRWIATLSAKSSRSQNSPGLIDRATLRAITWSSGAGLPLFLVSCLRIPSPYFQGY</sequence>